<dbReference type="Proteomes" id="UP001054837">
    <property type="component" value="Unassembled WGS sequence"/>
</dbReference>
<dbReference type="AlphaFoldDB" id="A0AAV4MY23"/>
<dbReference type="EMBL" id="BPLQ01000974">
    <property type="protein sequence ID" value="GIX76845.1"/>
    <property type="molecule type" value="Genomic_DNA"/>
</dbReference>
<keyword evidence="2" id="KW-1185">Reference proteome</keyword>
<evidence type="ECO:0000313" key="1">
    <source>
        <dbReference type="EMBL" id="GIX76845.1"/>
    </source>
</evidence>
<gene>
    <name evidence="1" type="ORF">CDAR_217811</name>
</gene>
<comment type="caution">
    <text evidence="1">The sequence shown here is derived from an EMBL/GenBank/DDBJ whole genome shotgun (WGS) entry which is preliminary data.</text>
</comment>
<accession>A0AAV4MY23</accession>
<protein>
    <submittedName>
        <fullName evidence="1">Uncharacterized protein</fullName>
    </submittedName>
</protein>
<name>A0AAV4MY23_9ARAC</name>
<reference evidence="1 2" key="1">
    <citation type="submission" date="2021-06" db="EMBL/GenBank/DDBJ databases">
        <title>Caerostris darwini draft genome.</title>
        <authorList>
            <person name="Kono N."/>
            <person name="Arakawa K."/>
        </authorList>
    </citation>
    <scope>NUCLEOTIDE SEQUENCE [LARGE SCALE GENOMIC DNA]</scope>
</reference>
<proteinExistence type="predicted"/>
<organism evidence="1 2">
    <name type="scientific">Caerostris darwini</name>
    <dbReference type="NCBI Taxonomy" id="1538125"/>
    <lineage>
        <taxon>Eukaryota</taxon>
        <taxon>Metazoa</taxon>
        <taxon>Ecdysozoa</taxon>
        <taxon>Arthropoda</taxon>
        <taxon>Chelicerata</taxon>
        <taxon>Arachnida</taxon>
        <taxon>Araneae</taxon>
        <taxon>Araneomorphae</taxon>
        <taxon>Entelegynae</taxon>
        <taxon>Araneoidea</taxon>
        <taxon>Araneidae</taxon>
        <taxon>Caerostris</taxon>
    </lineage>
</organism>
<evidence type="ECO:0000313" key="2">
    <source>
        <dbReference type="Proteomes" id="UP001054837"/>
    </source>
</evidence>
<sequence>MFRVDSIRTLIASCKCSCIKPLLWRDLTHPTFSFTQIPPPLLTIGLLNPTPTHTPVYVQSNKCLRKVHSTSEIKCIKPSSEDVPAPRSNRILTLESPRVIPEWLTALRWGRINSDYDSQAT</sequence>